<dbReference type="EMBL" id="ML208389">
    <property type="protein sequence ID" value="TFK66953.1"/>
    <property type="molecule type" value="Genomic_DNA"/>
</dbReference>
<proteinExistence type="predicted"/>
<protein>
    <submittedName>
        <fullName evidence="1">Uncharacterized protein</fullName>
    </submittedName>
</protein>
<keyword evidence="2" id="KW-1185">Reference proteome</keyword>
<reference evidence="1 2" key="1">
    <citation type="journal article" date="2019" name="Nat. Ecol. Evol.">
        <title>Megaphylogeny resolves global patterns of mushroom evolution.</title>
        <authorList>
            <person name="Varga T."/>
            <person name="Krizsan K."/>
            <person name="Foldi C."/>
            <person name="Dima B."/>
            <person name="Sanchez-Garcia M."/>
            <person name="Sanchez-Ramirez S."/>
            <person name="Szollosi G.J."/>
            <person name="Szarkandi J.G."/>
            <person name="Papp V."/>
            <person name="Albert L."/>
            <person name="Andreopoulos W."/>
            <person name="Angelini C."/>
            <person name="Antonin V."/>
            <person name="Barry K.W."/>
            <person name="Bougher N.L."/>
            <person name="Buchanan P."/>
            <person name="Buyck B."/>
            <person name="Bense V."/>
            <person name="Catcheside P."/>
            <person name="Chovatia M."/>
            <person name="Cooper J."/>
            <person name="Damon W."/>
            <person name="Desjardin D."/>
            <person name="Finy P."/>
            <person name="Geml J."/>
            <person name="Haridas S."/>
            <person name="Hughes K."/>
            <person name="Justo A."/>
            <person name="Karasinski D."/>
            <person name="Kautmanova I."/>
            <person name="Kiss B."/>
            <person name="Kocsube S."/>
            <person name="Kotiranta H."/>
            <person name="LaButti K.M."/>
            <person name="Lechner B.E."/>
            <person name="Liimatainen K."/>
            <person name="Lipzen A."/>
            <person name="Lukacs Z."/>
            <person name="Mihaltcheva S."/>
            <person name="Morgado L.N."/>
            <person name="Niskanen T."/>
            <person name="Noordeloos M.E."/>
            <person name="Ohm R.A."/>
            <person name="Ortiz-Santana B."/>
            <person name="Ovrebo C."/>
            <person name="Racz N."/>
            <person name="Riley R."/>
            <person name="Savchenko A."/>
            <person name="Shiryaev A."/>
            <person name="Soop K."/>
            <person name="Spirin V."/>
            <person name="Szebenyi C."/>
            <person name="Tomsovsky M."/>
            <person name="Tulloss R.E."/>
            <person name="Uehling J."/>
            <person name="Grigoriev I.V."/>
            <person name="Vagvolgyi C."/>
            <person name="Papp T."/>
            <person name="Martin F.M."/>
            <person name="Miettinen O."/>
            <person name="Hibbett D.S."/>
            <person name="Nagy L.G."/>
        </authorList>
    </citation>
    <scope>NUCLEOTIDE SEQUENCE [LARGE SCALE GENOMIC DNA]</scope>
    <source>
        <strain evidence="1 2">NL-1719</strain>
    </source>
</reference>
<accession>A0ACD3AM15</accession>
<sequence length="628" mass="68823">MSHPFQPSTKDIPHDPIPTNPMTTSVLDPPSLTAAQTALRILEIGIDFLWALACKPFEEPTLDLLWRIMESVLPVLRLIPGFKEIHNDMVLIGSTDEESCPRFHAYRRRIQSLDIYAMGLDADFVRLHTSAIIRLSHLPGGFMPSLRSLKIRADDSTSIAFEKSILLLPCLLQSIQLQSLSLMLYPTLDIDDQGLGPLTTILVNSNPNLRVLKLYGRLPFEYASALTGWRNLQSLALGLSADSWTFETIKALCTLTDLVELKLDMGETTSITNLGELPTSFPNLTKLILAGRLPLVNQFLEIPPVTNLQSISIRRMRTDLDEQGSRLAREAECTEWKVCCQKLARFTSLRELSLDWNILRSSGAPILYSVGALTIIEPLLTLRTLETLSLKSLQPFLPFFDNDIDRMATAWPNIRVLHLGHVLAPPNGRPTFAALETLAAKCPNLNRLTIIVGSPLDGDWKPVEGKLSFHGLQHLDLRETMLTPSTSSGLSSSVGPGFGGGAGMSGTSGGGGDNSSGTSYGGFSGGGGGGFSNGVIAAARHLDRLFPNLQTIGLRDAEQGRLLRMVVFEICQAVRRDQMARDSMVSSSIGGGGNREAPRRPASVLSGFLDSLEDLRPDRRRPTRPRRF</sequence>
<gene>
    <name evidence="1" type="ORF">BDN72DRAFT_899368</name>
</gene>
<evidence type="ECO:0000313" key="1">
    <source>
        <dbReference type="EMBL" id="TFK66953.1"/>
    </source>
</evidence>
<name>A0ACD3AM15_9AGAR</name>
<evidence type="ECO:0000313" key="2">
    <source>
        <dbReference type="Proteomes" id="UP000308600"/>
    </source>
</evidence>
<dbReference type="Proteomes" id="UP000308600">
    <property type="component" value="Unassembled WGS sequence"/>
</dbReference>
<organism evidence="1 2">
    <name type="scientific">Pluteus cervinus</name>
    <dbReference type="NCBI Taxonomy" id="181527"/>
    <lineage>
        <taxon>Eukaryota</taxon>
        <taxon>Fungi</taxon>
        <taxon>Dikarya</taxon>
        <taxon>Basidiomycota</taxon>
        <taxon>Agaricomycotina</taxon>
        <taxon>Agaricomycetes</taxon>
        <taxon>Agaricomycetidae</taxon>
        <taxon>Agaricales</taxon>
        <taxon>Pluteineae</taxon>
        <taxon>Pluteaceae</taxon>
        <taxon>Pluteus</taxon>
    </lineage>
</organism>